<dbReference type="Pfam" id="PF01041">
    <property type="entry name" value="DegT_DnrJ_EryC1"/>
    <property type="match status" value="2"/>
</dbReference>
<dbReference type="PANTHER" id="PTHR30244">
    <property type="entry name" value="TRANSAMINASE"/>
    <property type="match status" value="1"/>
</dbReference>
<dbReference type="InterPro" id="IPR015422">
    <property type="entry name" value="PyrdxlP-dep_Trfase_small"/>
</dbReference>
<reference evidence="4 5" key="1">
    <citation type="submission" date="2017-09" db="EMBL/GenBank/DDBJ databases">
        <title>Depth-based differentiation of microbial function through sediment-hosted aquifers and enrichment of novel symbionts in the deep terrestrial subsurface.</title>
        <authorList>
            <person name="Probst A.J."/>
            <person name="Ladd B."/>
            <person name="Jarett J.K."/>
            <person name="Geller-Mcgrath D.E."/>
            <person name="Sieber C.M."/>
            <person name="Emerson J.B."/>
            <person name="Anantharaman K."/>
            <person name="Thomas B.C."/>
            <person name="Malmstrom R."/>
            <person name="Stieglmeier M."/>
            <person name="Klingl A."/>
            <person name="Woyke T."/>
            <person name="Ryan C.M."/>
            <person name="Banfield J.F."/>
        </authorList>
    </citation>
    <scope>NUCLEOTIDE SEQUENCE [LARGE SCALE GENOMIC DNA]</scope>
    <source>
        <strain evidence="4">CG18_big_fil_WC_8_21_14_2_50_37_10</strain>
    </source>
</reference>
<dbReference type="InterPro" id="IPR000653">
    <property type="entry name" value="DegT/StrS_aminotransferase"/>
</dbReference>
<evidence type="ECO:0000256" key="3">
    <source>
        <dbReference type="RuleBase" id="RU004508"/>
    </source>
</evidence>
<dbReference type="AlphaFoldDB" id="A0A2H0FLN3"/>
<dbReference type="EMBL" id="PCUC01000001">
    <property type="protein sequence ID" value="PIQ07499.1"/>
    <property type="molecule type" value="Genomic_DNA"/>
</dbReference>
<evidence type="ECO:0000256" key="2">
    <source>
        <dbReference type="PIRSR" id="PIRSR000390-2"/>
    </source>
</evidence>
<feature type="active site" description="Proton acceptor" evidence="1">
    <location>
        <position position="191"/>
    </location>
</feature>
<dbReference type="Gene3D" id="3.40.640.10">
    <property type="entry name" value="Type I PLP-dependent aspartate aminotransferase-like (Major domain)"/>
    <property type="match status" value="1"/>
</dbReference>
<comment type="similarity">
    <text evidence="3">Belongs to the DegT/DnrJ/EryC1 family.</text>
</comment>
<protein>
    <recommendedName>
        <fullName evidence="6">Aminotransferase</fullName>
    </recommendedName>
</protein>
<dbReference type="GO" id="GO:0000271">
    <property type="term" value="P:polysaccharide biosynthetic process"/>
    <property type="evidence" value="ECO:0007669"/>
    <property type="project" value="TreeGrafter"/>
</dbReference>
<organism evidence="4 5">
    <name type="scientific">Candidatus Nealsonbacteria bacterium CG18_big_fil_WC_8_21_14_2_50_37_10</name>
    <dbReference type="NCBI Taxonomy" id="1974717"/>
    <lineage>
        <taxon>Bacteria</taxon>
        <taxon>Candidatus Nealsoniibacteriota</taxon>
    </lineage>
</organism>
<feature type="modified residue" description="N6-(pyridoxal phosphate)lysine" evidence="2">
    <location>
        <position position="191"/>
    </location>
</feature>
<dbReference type="GO" id="GO:0008483">
    <property type="term" value="F:transaminase activity"/>
    <property type="evidence" value="ECO:0007669"/>
    <property type="project" value="TreeGrafter"/>
</dbReference>
<name>A0A2H0FLN3_9BACT</name>
<evidence type="ECO:0000313" key="4">
    <source>
        <dbReference type="EMBL" id="PIQ07499.1"/>
    </source>
</evidence>
<proteinExistence type="inferred from homology"/>
<dbReference type="Gene3D" id="3.90.1150.10">
    <property type="entry name" value="Aspartate Aminotransferase, domain 1"/>
    <property type="match status" value="1"/>
</dbReference>
<dbReference type="Proteomes" id="UP000230778">
    <property type="component" value="Unassembled WGS sequence"/>
</dbReference>
<dbReference type="PANTHER" id="PTHR30244:SF34">
    <property type="entry name" value="DTDP-4-AMINO-4,6-DIDEOXYGALACTOSE TRANSAMINASE"/>
    <property type="match status" value="1"/>
</dbReference>
<dbReference type="InterPro" id="IPR015421">
    <property type="entry name" value="PyrdxlP-dep_Trfase_major"/>
</dbReference>
<dbReference type="GO" id="GO:0030170">
    <property type="term" value="F:pyridoxal phosphate binding"/>
    <property type="evidence" value="ECO:0007669"/>
    <property type="project" value="TreeGrafter"/>
</dbReference>
<dbReference type="PIRSF" id="PIRSF000390">
    <property type="entry name" value="PLP_StrS"/>
    <property type="match status" value="1"/>
</dbReference>
<sequence>MSLFRPISISLSPNTEKDDIRLALKLLFQPWNWKINHYATRPRSVGLEEEFKRYLGVKYAISFNSGRSGLMAILDSLDIKKDDEVLLQSFTCNSAVNPILKRKAKPIFVDIDDTINLDPVDLKKKITPKSKAVMIQHTFGWPAQIEEILKFVRQNNLFLIEDCAHSLGAKYQGKFCGTFGDVAFFSFGRDKIISSVFGGMIITNNEKMGERIKEFRDKLDYPSNFWIFQQLLHPILINCLILPAYGLNQYLGRLLLGLFHKLSILSKSVYKKEKRGKIPKYFPKRFPNALATLALNQFKKLEKFNNHRRKTASFYEKELKNTGFNLPLAKSQEGREPAFMRYPILVNFDIDEILQKLRRKKIFLDDGWRKSPVVPPDTDIDKMGYLFGSCPQVEKVAQNIVNLPTHINISEKEAKIIVNFLKSYGLQPTH</sequence>
<dbReference type="SUPFAM" id="SSF53383">
    <property type="entry name" value="PLP-dependent transferases"/>
    <property type="match status" value="1"/>
</dbReference>
<keyword evidence="2 3" id="KW-0663">Pyridoxal phosphate</keyword>
<accession>A0A2H0FLN3</accession>
<evidence type="ECO:0000256" key="1">
    <source>
        <dbReference type="PIRSR" id="PIRSR000390-1"/>
    </source>
</evidence>
<comment type="caution">
    <text evidence="4">The sequence shown here is derived from an EMBL/GenBank/DDBJ whole genome shotgun (WGS) entry which is preliminary data.</text>
</comment>
<evidence type="ECO:0008006" key="6">
    <source>
        <dbReference type="Google" id="ProtNLM"/>
    </source>
</evidence>
<gene>
    <name evidence="4" type="ORF">COW72_00010</name>
</gene>
<dbReference type="InterPro" id="IPR015424">
    <property type="entry name" value="PyrdxlP-dep_Trfase"/>
</dbReference>
<evidence type="ECO:0000313" key="5">
    <source>
        <dbReference type="Proteomes" id="UP000230778"/>
    </source>
</evidence>
<feature type="non-terminal residue" evidence="4">
    <location>
        <position position="430"/>
    </location>
</feature>